<keyword evidence="3" id="KW-1185">Reference proteome</keyword>
<feature type="region of interest" description="Disordered" evidence="1">
    <location>
        <begin position="1"/>
        <end position="27"/>
    </location>
</feature>
<feature type="compositionally biased region" description="Basic and acidic residues" evidence="1">
    <location>
        <begin position="219"/>
        <end position="228"/>
    </location>
</feature>
<evidence type="ECO:0000313" key="2">
    <source>
        <dbReference type="EMBL" id="KAJ4829638.1"/>
    </source>
</evidence>
<sequence>MATVKLTSSSPHSRKLSSDDNTDSFRDVSFSSYLNTSEETFVRKLAQSNPYLTQRTPGAQDEQTKKEEDGEIGVFSAEKYFNGGIEDNSPRLINQSEIARKYQPKKPALQNDSAVVVVAPMTTTLHPAGTGTPSVVSESSWNSQSALLPSTIAVRNPSPRKTLSKAHPKSLLAALGCKCSDKESVDVDETVGEISFKKSSNTTTGALPGKTTTQGTCPDLEHKSRSGSWIREDKDIHSKNSGIGVNKLETCFSFPEPANLPSSKQHQEQLGGEIIKPRKSLEVFGSQRFGNCDNNTRMKLERRLAMLSMDATPRMEEEIDVSVPLGGVYDDNESDASSDLFEIDSLTGKINPFLARQGSDATSGCRTPTTCYAPSEASIEWSVVTASAADFSVVSDYEELKPPTSPIKAFPFAARTTRNTCNNYKLDTPIRRRRPGSLLGCKSQKAVRVAGDGGGGRTTHADQQRLNRVSDSYVPPAGKQQLMMGYEYSTRYRQQRSFPTTHSIPRPY</sequence>
<evidence type="ECO:0000256" key="1">
    <source>
        <dbReference type="SAM" id="MobiDB-lite"/>
    </source>
</evidence>
<dbReference type="EMBL" id="JAKUCV010005841">
    <property type="protein sequence ID" value="KAJ4829638.1"/>
    <property type="molecule type" value="Genomic_DNA"/>
</dbReference>
<feature type="region of interest" description="Disordered" evidence="1">
    <location>
        <begin position="202"/>
        <end position="228"/>
    </location>
</feature>
<reference evidence="2" key="1">
    <citation type="submission" date="2022-02" db="EMBL/GenBank/DDBJ databases">
        <authorList>
            <person name="Henning P.M."/>
            <person name="McCubbin A.G."/>
            <person name="Shore J.S."/>
        </authorList>
    </citation>
    <scope>NUCLEOTIDE SEQUENCE</scope>
    <source>
        <strain evidence="2">F60SS</strain>
        <tissue evidence="2">Leaves</tissue>
    </source>
</reference>
<dbReference type="OrthoDB" id="1916150at2759"/>
<dbReference type="GO" id="GO:0009638">
    <property type="term" value="P:phototropism"/>
    <property type="evidence" value="ECO:0007669"/>
    <property type="project" value="InterPro"/>
</dbReference>
<feature type="region of interest" description="Disordered" evidence="1">
    <location>
        <begin position="45"/>
        <end position="69"/>
    </location>
</feature>
<accession>A0A9Q0FDU8</accession>
<dbReference type="InterPro" id="IPR039615">
    <property type="entry name" value="PKS"/>
</dbReference>
<name>A0A9Q0FDU8_9ROSI</name>
<comment type="caution">
    <text evidence="2">The sequence shown here is derived from an EMBL/GenBank/DDBJ whole genome shotgun (WGS) entry which is preliminary data.</text>
</comment>
<feature type="compositionally biased region" description="Low complexity" evidence="1">
    <location>
        <begin position="202"/>
        <end position="213"/>
    </location>
</feature>
<gene>
    <name evidence="2" type="ORF">Tsubulata_029312</name>
</gene>
<evidence type="ECO:0000313" key="3">
    <source>
        <dbReference type="Proteomes" id="UP001141552"/>
    </source>
</evidence>
<protein>
    <recommendedName>
        <fullName evidence="4">Protein PHYTOCHROME KINASE SUBSTRATE 1-like</fullName>
    </recommendedName>
</protein>
<feature type="compositionally biased region" description="Polar residues" evidence="1">
    <location>
        <begin position="46"/>
        <end position="57"/>
    </location>
</feature>
<evidence type="ECO:0008006" key="4">
    <source>
        <dbReference type="Google" id="ProtNLM"/>
    </source>
</evidence>
<dbReference type="AlphaFoldDB" id="A0A9Q0FDU8"/>
<dbReference type="PANTHER" id="PTHR33781:SF4">
    <property type="entry name" value="PROTEIN PHYTOCHROME KINASE SUBSTRATE 1"/>
    <property type="match status" value="1"/>
</dbReference>
<feature type="compositionally biased region" description="Polar residues" evidence="1">
    <location>
        <begin position="1"/>
        <end position="11"/>
    </location>
</feature>
<dbReference type="PANTHER" id="PTHR33781">
    <property type="entry name" value="PROTEIN PHYTOCHROME KINASE SUBSTRATE 1-RELATED"/>
    <property type="match status" value="1"/>
</dbReference>
<proteinExistence type="predicted"/>
<dbReference type="Proteomes" id="UP001141552">
    <property type="component" value="Unassembled WGS sequence"/>
</dbReference>
<reference evidence="2" key="2">
    <citation type="journal article" date="2023" name="Plants (Basel)">
        <title>Annotation of the Turnera subulata (Passifloraceae) Draft Genome Reveals the S-Locus Evolved after the Divergence of Turneroideae from Passifloroideae in a Stepwise Manner.</title>
        <authorList>
            <person name="Henning P.M."/>
            <person name="Roalson E.H."/>
            <person name="Mir W."/>
            <person name="McCubbin A.G."/>
            <person name="Shore J.S."/>
        </authorList>
    </citation>
    <scope>NUCLEOTIDE SEQUENCE</scope>
    <source>
        <strain evidence="2">F60SS</strain>
    </source>
</reference>
<organism evidence="2 3">
    <name type="scientific">Turnera subulata</name>
    <dbReference type="NCBI Taxonomy" id="218843"/>
    <lineage>
        <taxon>Eukaryota</taxon>
        <taxon>Viridiplantae</taxon>
        <taxon>Streptophyta</taxon>
        <taxon>Embryophyta</taxon>
        <taxon>Tracheophyta</taxon>
        <taxon>Spermatophyta</taxon>
        <taxon>Magnoliopsida</taxon>
        <taxon>eudicotyledons</taxon>
        <taxon>Gunneridae</taxon>
        <taxon>Pentapetalae</taxon>
        <taxon>rosids</taxon>
        <taxon>fabids</taxon>
        <taxon>Malpighiales</taxon>
        <taxon>Passifloraceae</taxon>
        <taxon>Turnera</taxon>
    </lineage>
</organism>